<feature type="domain" description="DUF4435" evidence="1">
    <location>
        <begin position="22"/>
        <end position="108"/>
    </location>
</feature>
<dbReference type="EMBL" id="SMFY01000002">
    <property type="protein sequence ID" value="TCK28010.1"/>
    <property type="molecule type" value="Genomic_DNA"/>
</dbReference>
<reference evidence="2 3" key="1">
    <citation type="submission" date="2019-03" db="EMBL/GenBank/DDBJ databases">
        <title>Genomic Encyclopedia of Type Strains, Phase IV (KMG-IV): sequencing the most valuable type-strain genomes for metagenomic binning, comparative biology and taxonomic classification.</title>
        <authorList>
            <person name="Goeker M."/>
        </authorList>
    </citation>
    <scope>NUCLEOTIDE SEQUENCE [LARGE SCALE GENOMIC DNA]</scope>
    <source>
        <strain evidence="2 3">DSM 101</strain>
    </source>
</reference>
<keyword evidence="3" id="KW-1185">Reference proteome</keyword>
<gene>
    <name evidence="2" type="ORF">EV667_2006</name>
</gene>
<organism evidence="2 3">
    <name type="scientific">Ancylobacter aquaticus</name>
    <dbReference type="NCBI Taxonomy" id="100"/>
    <lineage>
        <taxon>Bacteria</taxon>
        <taxon>Pseudomonadati</taxon>
        <taxon>Pseudomonadota</taxon>
        <taxon>Alphaproteobacteria</taxon>
        <taxon>Hyphomicrobiales</taxon>
        <taxon>Xanthobacteraceae</taxon>
        <taxon>Ancylobacter</taxon>
    </lineage>
</organism>
<protein>
    <submittedName>
        <fullName evidence="2">Uncharacterized protein DUF4435</fullName>
    </submittedName>
</protein>
<name>A0A4R1I3T6_ANCAQ</name>
<dbReference type="Proteomes" id="UP000295030">
    <property type="component" value="Unassembled WGS sequence"/>
</dbReference>
<comment type="caution">
    <text evidence="2">The sequence shown here is derived from an EMBL/GenBank/DDBJ whole genome shotgun (WGS) entry which is preliminary data.</text>
</comment>
<dbReference type="Pfam" id="PF14491">
    <property type="entry name" value="DUF4435"/>
    <property type="match status" value="1"/>
</dbReference>
<evidence type="ECO:0000259" key="1">
    <source>
        <dbReference type="Pfam" id="PF14491"/>
    </source>
</evidence>
<sequence length="274" mass="31399">MSFRRSDAGISNYKHFLGVDYVVYVEGKSDLTYWKGAFSRYRPELRLRYEKKDGVENLREIVEGVMEGRVSNVLVCRDSDYVPLTGGFPSNKRILRTHGYSFENDFFTPGAAAAIALLIAPEPIDEKLVQRAFRRYVNRLSSVGEWLLRLDVCFSATGQGLILRTNPRDLLIGDDVRGYEFSEARARARVDQISQRGRPAEIDFSPHGSIYPRYFCGHSVLFVLLHWCRVIVRRRAGRPLPASNSVIKNHLFSHYERLVYRSTHDFMATQLAGV</sequence>
<dbReference type="RefSeq" id="WP_165901588.1">
    <property type="nucleotide sequence ID" value="NZ_SMFY01000002.1"/>
</dbReference>
<evidence type="ECO:0000313" key="3">
    <source>
        <dbReference type="Proteomes" id="UP000295030"/>
    </source>
</evidence>
<dbReference type="InterPro" id="IPR029492">
    <property type="entry name" value="DUF4435"/>
</dbReference>
<evidence type="ECO:0000313" key="2">
    <source>
        <dbReference type="EMBL" id="TCK28010.1"/>
    </source>
</evidence>
<proteinExistence type="predicted"/>
<accession>A0A4R1I3T6</accession>
<dbReference type="AlphaFoldDB" id="A0A4R1I3T6"/>